<evidence type="ECO:0000256" key="1">
    <source>
        <dbReference type="PIRSR" id="PIRSR634015-3"/>
    </source>
</evidence>
<dbReference type="Proteomes" id="UP000267469">
    <property type="component" value="Unassembled WGS sequence"/>
</dbReference>
<dbReference type="InterPro" id="IPR027268">
    <property type="entry name" value="Peptidase_M4/M1_CTD_sf"/>
</dbReference>
<evidence type="ECO:0000259" key="2">
    <source>
        <dbReference type="Pfam" id="PF01433"/>
    </source>
</evidence>
<dbReference type="AlphaFoldDB" id="A0A3N0DQD1"/>
<dbReference type="EMBL" id="RJTM01000158">
    <property type="protein sequence ID" value="RNL77845.1"/>
    <property type="molecule type" value="Genomic_DNA"/>
</dbReference>
<dbReference type="SUPFAM" id="SSF63737">
    <property type="entry name" value="Leukotriene A4 hydrolase N-terminal domain"/>
    <property type="match status" value="1"/>
</dbReference>
<keyword evidence="4" id="KW-1185">Reference proteome</keyword>
<comment type="cofactor">
    <cofactor evidence="1">
        <name>Zn(2+)</name>
        <dbReference type="ChEBI" id="CHEBI:29105"/>
    </cofactor>
    <text evidence="1">Binds 1 zinc ion per subunit.</text>
</comment>
<evidence type="ECO:0000313" key="4">
    <source>
        <dbReference type="Proteomes" id="UP000267469"/>
    </source>
</evidence>
<dbReference type="RefSeq" id="WP_123217938.1">
    <property type="nucleotide sequence ID" value="NZ_RJTM01000158.1"/>
</dbReference>
<dbReference type="GO" id="GO:0008237">
    <property type="term" value="F:metallopeptidase activity"/>
    <property type="evidence" value="ECO:0007669"/>
    <property type="project" value="InterPro"/>
</dbReference>
<feature type="binding site" evidence="1">
    <location>
        <position position="342"/>
    </location>
    <ligand>
        <name>Zn(2+)</name>
        <dbReference type="ChEBI" id="CHEBI:29105"/>
        <note>catalytic</note>
    </ligand>
</feature>
<feature type="binding site" evidence="1">
    <location>
        <position position="365"/>
    </location>
    <ligand>
        <name>Zn(2+)</name>
        <dbReference type="ChEBI" id="CHEBI:29105"/>
        <note>catalytic</note>
    </ligand>
</feature>
<dbReference type="PROSITE" id="PS51257">
    <property type="entry name" value="PROKAR_LIPOPROTEIN"/>
    <property type="match status" value="1"/>
</dbReference>
<gene>
    <name evidence="3" type="ORF">ED312_20765</name>
</gene>
<dbReference type="PANTHER" id="PTHR45726">
    <property type="entry name" value="LEUKOTRIENE A-4 HYDROLASE"/>
    <property type="match status" value="1"/>
</dbReference>
<dbReference type="SUPFAM" id="SSF55486">
    <property type="entry name" value="Metalloproteases ('zincins'), catalytic domain"/>
    <property type="match status" value="1"/>
</dbReference>
<reference evidence="3 4" key="1">
    <citation type="submission" date="2018-10" db="EMBL/GenBank/DDBJ databases">
        <title>Sinomicrobium pectinilyticum sp. nov., a pectinase-producing bacterium isolated from alkaline and saline soil, and emended description of the genus Sinomicrobium.</title>
        <authorList>
            <person name="Cheng B."/>
            <person name="Li C."/>
            <person name="Lai Q."/>
            <person name="Du M."/>
            <person name="Shao Z."/>
            <person name="Xu P."/>
            <person name="Yang C."/>
        </authorList>
    </citation>
    <scope>NUCLEOTIDE SEQUENCE [LARGE SCALE GENOMIC DNA]</scope>
    <source>
        <strain evidence="3 4">5DNS001</strain>
    </source>
</reference>
<keyword evidence="1" id="KW-0862">Zinc</keyword>
<dbReference type="Pfam" id="PF01433">
    <property type="entry name" value="Peptidase_M1"/>
    <property type="match status" value="1"/>
</dbReference>
<dbReference type="InterPro" id="IPR014782">
    <property type="entry name" value="Peptidase_M1_dom"/>
</dbReference>
<sequence length="562" mass="64660">MKIKYLFISLFLVLQGCGEKKEAKQQPEKRSQEELRGSITPERSWWDVQRYDIAITPDFDTKSLTGSNKITYKVVEKDHSDYMQIDLQPPLKIDSVICNDNKNKNLSFTNDGNVWYIETGKQAQDRENSITVYYSGNPREAVRAPWDGGWTFTRDSLNRPWMTVTCQGLGASVWYPNKDHQSDEPDKGASLAMTVPDDLTAVANGRLAGKTSAKGKTTYTWEVENPVNNYNIIPYIGHYVSFSETYAGKKGDLDIGYWVLDYNLDKARAYLPAQVHNMLKSFEYWFGPYPFYEDGYKLVETEHTGMEHQSAIAYGNHYKPGYRGRDASGTGLGMKWDFIIIHESGHEWFGNNITSNDLADMYVHESFTNYSETLFVESMFGKEAGNQYNYGIRKGIQNDTPIIPEYGINAKGSGDMYPKGGNMLHTIRHSINNDTLFREILTGLNSTFYHRTVDGTEILDYISQKAGYDYSRVFEQYLTTTQIPRLELYYDSDKKEMHYRWADIVKGFDLPLSLQDKKAEIRIIPSGEWQSVKVDEDQRTLFLPEAIEKMYYIRVKETDVLP</sequence>
<feature type="binding site" evidence="1">
    <location>
        <position position="346"/>
    </location>
    <ligand>
        <name>Zn(2+)</name>
        <dbReference type="ChEBI" id="CHEBI:29105"/>
        <note>catalytic</note>
    </ligand>
</feature>
<proteinExistence type="predicted"/>
<evidence type="ECO:0000313" key="3">
    <source>
        <dbReference type="EMBL" id="RNL77845.1"/>
    </source>
</evidence>
<dbReference type="CDD" id="cd09603">
    <property type="entry name" value="M1_APN_like"/>
    <property type="match status" value="1"/>
</dbReference>
<name>A0A3N0DQD1_SINP1</name>
<dbReference type="Gene3D" id="2.60.40.1730">
    <property type="entry name" value="tricorn interacting facor f3 domain"/>
    <property type="match status" value="1"/>
</dbReference>
<dbReference type="GO" id="GO:0008270">
    <property type="term" value="F:zinc ion binding"/>
    <property type="evidence" value="ECO:0007669"/>
    <property type="project" value="InterPro"/>
</dbReference>
<protein>
    <submittedName>
        <fullName evidence="3">M1 family peptidase</fullName>
    </submittedName>
</protein>
<accession>A0A3N0DQD1</accession>
<comment type="caution">
    <text evidence="3">The sequence shown here is derived from an EMBL/GenBank/DDBJ whole genome shotgun (WGS) entry which is preliminary data.</text>
</comment>
<dbReference type="InterPro" id="IPR034015">
    <property type="entry name" value="M1_LTA4H"/>
</dbReference>
<keyword evidence="1" id="KW-0479">Metal-binding</keyword>
<dbReference type="OrthoDB" id="100605at2"/>
<dbReference type="Gene3D" id="1.10.390.10">
    <property type="entry name" value="Neutral Protease Domain 2"/>
    <property type="match status" value="1"/>
</dbReference>
<dbReference type="PANTHER" id="PTHR45726:SF3">
    <property type="entry name" value="LEUKOTRIENE A-4 HYDROLASE"/>
    <property type="match status" value="1"/>
</dbReference>
<organism evidence="3 4">
    <name type="scientific">Sinomicrobium pectinilyticum</name>
    <dbReference type="NCBI Taxonomy" id="1084421"/>
    <lineage>
        <taxon>Bacteria</taxon>
        <taxon>Pseudomonadati</taxon>
        <taxon>Bacteroidota</taxon>
        <taxon>Flavobacteriia</taxon>
        <taxon>Flavobacteriales</taxon>
        <taxon>Flavobacteriaceae</taxon>
        <taxon>Sinomicrobium</taxon>
    </lineage>
</organism>
<feature type="domain" description="Peptidase M1 membrane alanine aminopeptidase" evidence="2">
    <location>
        <begin position="338"/>
        <end position="477"/>
    </location>
</feature>
<dbReference type="InterPro" id="IPR042097">
    <property type="entry name" value="Aminopeptidase_N-like_N_sf"/>
</dbReference>